<name>A0A8S9ZRB8_9BILA</name>
<dbReference type="AlphaFoldDB" id="A0A8S9ZRB8"/>
<gene>
    <name evidence="1" type="ORF">Mgra_00004680</name>
</gene>
<evidence type="ECO:0000313" key="2">
    <source>
        <dbReference type="Proteomes" id="UP000605970"/>
    </source>
</evidence>
<comment type="caution">
    <text evidence="1">The sequence shown here is derived from an EMBL/GenBank/DDBJ whole genome shotgun (WGS) entry which is preliminary data.</text>
</comment>
<accession>A0A8S9ZRB8</accession>
<proteinExistence type="predicted"/>
<protein>
    <submittedName>
        <fullName evidence="1">Uncharacterized protein</fullName>
    </submittedName>
</protein>
<reference evidence="1" key="1">
    <citation type="journal article" date="2020" name="Ecol. Evol.">
        <title>Genome structure and content of the rice root-knot nematode (Meloidogyne graminicola).</title>
        <authorList>
            <person name="Phan N.T."/>
            <person name="Danchin E.G.J."/>
            <person name="Klopp C."/>
            <person name="Perfus-Barbeoch L."/>
            <person name="Kozlowski D.K."/>
            <person name="Koutsovoulos G.D."/>
            <person name="Lopez-Roques C."/>
            <person name="Bouchez O."/>
            <person name="Zahm M."/>
            <person name="Besnard G."/>
            <person name="Bellafiore S."/>
        </authorList>
    </citation>
    <scope>NUCLEOTIDE SEQUENCE</scope>
    <source>
        <strain evidence="1">VN-18</strain>
    </source>
</reference>
<evidence type="ECO:0000313" key="1">
    <source>
        <dbReference type="EMBL" id="KAF7635960.1"/>
    </source>
</evidence>
<feature type="non-terminal residue" evidence="1">
    <location>
        <position position="1"/>
    </location>
</feature>
<sequence length="116" mass="14005">KTIGDKEKYLQEITRKYGHNKYLTINLDTSADSCGGLGNMMWRTASLYIIGKQLNRTIYFDEKYKCFYEYKEEFRDIFVNNYKIFRFMHPKRQHVKIISFAEECCKYDSPSRFGYN</sequence>
<dbReference type="EMBL" id="JABEBT010000036">
    <property type="protein sequence ID" value="KAF7635960.1"/>
    <property type="molecule type" value="Genomic_DNA"/>
</dbReference>
<organism evidence="1 2">
    <name type="scientific">Meloidogyne graminicola</name>
    <dbReference type="NCBI Taxonomy" id="189291"/>
    <lineage>
        <taxon>Eukaryota</taxon>
        <taxon>Metazoa</taxon>
        <taxon>Ecdysozoa</taxon>
        <taxon>Nematoda</taxon>
        <taxon>Chromadorea</taxon>
        <taxon>Rhabditida</taxon>
        <taxon>Tylenchina</taxon>
        <taxon>Tylenchomorpha</taxon>
        <taxon>Tylenchoidea</taxon>
        <taxon>Meloidogynidae</taxon>
        <taxon>Meloidogyninae</taxon>
        <taxon>Meloidogyne</taxon>
    </lineage>
</organism>
<dbReference type="Proteomes" id="UP000605970">
    <property type="component" value="Unassembled WGS sequence"/>
</dbReference>
<keyword evidence="2" id="KW-1185">Reference proteome</keyword>
<dbReference type="OrthoDB" id="5815225at2759"/>